<dbReference type="OrthoDB" id="3176171at2759"/>
<keyword evidence="3" id="KW-1185">Reference proteome</keyword>
<dbReference type="EMBL" id="CAAALY010112742">
    <property type="protein sequence ID" value="VEL30493.1"/>
    <property type="molecule type" value="Genomic_DNA"/>
</dbReference>
<dbReference type="Proteomes" id="UP000784294">
    <property type="component" value="Unassembled WGS sequence"/>
</dbReference>
<sequence>MEMKLRSIESKLLSGGSDKSIVERTREQEAALEAQRRRLAEQRRREREIVARMEEEAGSMANLQDNFTSLKQEVEVNTRRLKKLYEKLQVDVCSLSEC</sequence>
<dbReference type="AlphaFoldDB" id="A0A448X845"/>
<evidence type="ECO:0000313" key="3">
    <source>
        <dbReference type="Proteomes" id="UP000784294"/>
    </source>
</evidence>
<reference evidence="2" key="1">
    <citation type="submission" date="2018-11" db="EMBL/GenBank/DDBJ databases">
        <authorList>
            <consortium name="Pathogen Informatics"/>
        </authorList>
    </citation>
    <scope>NUCLEOTIDE SEQUENCE</scope>
</reference>
<evidence type="ECO:0000256" key="1">
    <source>
        <dbReference type="SAM" id="Coils"/>
    </source>
</evidence>
<feature type="coiled-coil region" evidence="1">
    <location>
        <begin position="22"/>
        <end position="91"/>
    </location>
</feature>
<accession>A0A448X845</accession>
<comment type="caution">
    <text evidence="2">The sequence shown here is derived from an EMBL/GenBank/DDBJ whole genome shotgun (WGS) entry which is preliminary data.</text>
</comment>
<protein>
    <submittedName>
        <fullName evidence="2">Uncharacterized protein</fullName>
    </submittedName>
</protein>
<organism evidence="2 3">
    <name type="scientific">Protopolystoma xenopodis</name>
    <dbReference type="NCBI Taxonomy" id="117903"/>
    <lineage>
        <taxon>Eukaryota</taxon>
        <taxon>Metazoa</taxon>
        <taxon>Spiralia</taxon>
        <taxon>Lophotrochozoa</taxon>
        <taxon>Platyhelminthes</taxon>
        <taxon>Monogenea</taxon>
        <taxon>Polyopisthocotylea</taxon>
        <taxon>Polystomatidea</taxon>
        <taxon>Polystomatidae</taxon>
        <taxon>Protopolystoma</taxon>
    </lineage>
</organism>
<name>A0A448X845_9PLAT</name>
<proteinExistence type="predicted"/>
<keyword evidence="1" id="KW-0175">Coiled coil</keyword>
<gene>
    <name evidence="2" type="ORF">PXEA_LOCUS23933</name>
</gene>
<evidence type="ECO:0000313" key="2">
    <source>
        <dbReference type="EMBL" id="VEL30493.1"/>
    </source>
</evidence>